<dbReference type="InterPro" id="IPR000477">
    <property type="entry name" value="RT_dom"/>
</dbReference>
<dbReference type="Pfam" id="PF00078">
    <property type="entry name" value="RVT_1"/>
    <property type="match status" value="1"/>
</dbReference>
<dbReference type="Proteomes" id="UP001209878">
    <property type="component" value="Unassembled WGS sequence"/>
</dbReference>
<dbReference type="PANTHER" id="PTHR47027:SF8">
    <property type="entry name" value="RIBONUCLEASE H"/>
    <property type="match status" value="1"/>
</dbReference>
<dbReference type="EMBL" id="JAODUO010000784">
    <property type="protein sequence ID" value="KAK2174678.1"/>
    <property type="molecule type" value="Genomic_DNA"/>
</dbReference>
<evidence type="ECO:0000313" key="2">
    <source>
        <dbReference type="EMBL" id="KAK2174678.1"/>
    </source>
</evidence>
<evidence type="ECO:0000259" key="1">
    <source>
        <dbReference type="Pfam" id="PF00078"/>
    </source>
</evidence>
<keyword evidence="3" id="KW-1185">Reference proteome</keyword>
<proteinExistence type="predicted"/>
<dbReference type="PANTHER" id="PTHR47027">
    <property type="entry name" value="REVERSE TRANSCRIPTASE DOMAIN-CONTAINING PROTEIN"/>
    <property type="match status" value="1"/>
</dbReference>
<feature type="domain" description="Reverse transcriptase" evidence="1">
    <location>
        <begin position="12"/>
        <end position="175"/>
    </location>
</feature>
<sequence>MNTYKKSSRKNVKKPEKIFDENQPREQVWFRSKNSTTDHIHVVNLLKAKCREYNITLCIAFVDYENAFGSVQIQAVVTSLQEQGIENVYIELLKEMHTNSTMTVHLHKESNTFNIRRGARQGDTKAVYGSTRKPIRRQTWETIGLKIDGGYLSHLHFADDVLVCANTPHHCNKCYRN</sequence>
<reference evidence="2" key="1">
    <citation type="journal article" date="2023" name="Mol. Biol. Evol.">
        <title>Third-Generation Sequencing Reveals the Adaptive Role of the Epigenome in Three Deep-Sea Polychaetes.</title>
        <authorList>
            <person name="Perez M."/>
            <person name="Aroh O."/>
            <person name="Sun Y."/>
            <person name="Lan Y."/>
            <person name="Juniper S.K."/>
            <person name="Young C.R."/>
            <person name="Angers B."/>
            <person name="Qian P.Y."/>
        </authorList>
    </citation>
    <scope>NUCLEOTIDE SEQUENCE</scope>
    <source>
        <strain evidence="2">R07B-5</strain>
    </source>
</reference>
<evidence type="ECO:0000313" key="3">
    <source>
        <dbReference type="Proteomes" id="UP001209878"/>
    </source>
</evidence>
<gene>
    <name evidence="2" type="ORF">NP493_781g01024</name>
</gene>
<dbReference type="AlphaFoldDB" id="A0AAD9KN88"/>
<protein>
    <recommendedName>
        <fullName evidence="1">Reverse transcriptase domain-containing protein</fullName>
    </recommendedName>
</protein>
<accession>A0AAD9KN88</accession>
<comment type="caution">
    <text evidence="2">The sequence shown here is derived from an EMBL/GenBank/DDBJ whole genome shotgun (WGS) entry which is preliminary data.</text>
</comment>
<name>A0AAD9KN88_RIDPI</name>
<organism evidence="2 3">
    <name type="scientific">Ridgeia piscesae</name>
    <name type="common">Tubeworm</name>
    <dbReference type="NCBI Taxonomy" id="27915"/>
    <lineage>
        <taxon>Eukaryota</taxon>
        <taxon>Metazoa</taxon>
        <taxon>Spiralia</taxon>
        <taxon>Lophotrochozoa</taxon>
        <taxon>Annelida</taxon>
        <taxon>Polychaeta</taxon>
        <taxon>Sedentaria</taxon>
        <taxon>Canalipalpata</taxon>
        <taxon>Sabellida</taxon>
        <taxon>Siboglinidae</taxon>
        <taxon>Ridgeia</taxon>
    </lineage>
</organism>